<evidence type="ECO:0000256" key="3">
    <source>
        <dbReference type="ARBA" id="ARBA00022801"/>
    </source>
</evidence>
<dbReference type="InterPro" id="IPR050309">
    <property type="entry name" value="Type-B_Carboxylest/Lipase"/>
</dbReference>
<keyword evidence="5" id="KW-0325">Glycoprotein</keyword>
<dbReference type="InterPro" id="IPR019826">
    <property type="entry name" value="Carboxylesterase_B_AS"/>
</dbReference>
<proteinExistence type="evidence at transcript level"/>
<evidence type="ECO:0000256" key="6">
    <source>
        <dbReference type="RuleBase" id="RU361235"/>
    </source>
</evidence>
<dbReference type="EMBL" id="KP938873">
    <property type="protein sequence ID" value="AKS40354.1"/>
    <property type="molecule type" value="mRNA"/>
</dbReference>
<dbReference type="InterPro" id="IPR019819">
    <property type="entry name" value="Carboxylesterase_B_CS"/>
</dbReference>
<feature type="domain" description="Carboxylesterase type B" evidence="7">
    <location>
        <begin position="3"/>
        <end position="523"/>
    </location>
</feature>
<keyword evidence="3 6" id="KW-0378">Hydrolase</keyword>
<sequence>MAKVKVEQGWLEGEVLDAASIDGDQRIFYSFKGIPYATPPVGKLRFKAPLPPQPWNGIRESKKHGPECPQKDIFKQVVIPGSEDCLYLNVYSPDLKPSKPLAVMVFIHGGGYKSGSGNVDHYGPDFLMNHDVVLVTINYRLEALGFLCLDTEEVPGNAGLKDQVMALKWVKQNISNFGGDPNNVTVFGESAGGASTALHILSPMSKGLFQRSIPMSGVPFCDWSIPFEPKRRAFVLGKHLGFETNDTKQLLEFLQSVPTSDLIDVKPHVTTSEVIGDNILKMFHFTPVVEKDFGNEHFLTEAPLQVLRNGKINEVDVLIGYTDMETLVGIPILENSLLKDYSKYPELLVPRKILMESNPRKCLQIADRIREHYFGRKPISGETIKEYIKYSTECTFFYDTYIFLKLLCKSSTKKLYQYRFSSVSDLNIYGHLGSPYGLIGASHLDDLMYLFDAKHANIKLGLKERKLVQQACTLFTNFAKNGVMTTSSSEVQWPEYGQGEYYGDIGDGLTIGQHLDADAISFWRSIYEDAGIDLF</sequence>
<dbReference type="Pfam" id="PF00135">
    <property type="entry name" value="COesterase"/>
    <property type="match status" value="1"/>
</dbReference>
<keyword evidence="2" id="KW-0719">Serine esterase</keyword>
<dbReference type="GO" id="GO:0052689">
    <property type="term" value="F:carboxylic ester hydrolase activity"/>
    <property type="evidence" value="ECO:0007669"/>
    <property type="project" value="UniProtKB-KW"/>
</dbReference>
<comment type="similarity">
    <text evidence="1 6">Belongs to the type-B carboxylesterase/lipase family.</text>
</comment>
<dbReference type="InterPro" id="IPR029058">
    <property type="entry name" value="AB_hydrolase_fold"/>
</dbReference>
<dbReference type="PANTHER" id="PTHR11559">
    <property type="entry name" value="CARBOXYLESTERASE"/>
    <property type="match status" value="1"/>
</dbReference>
<dbReference type="EC" id="3.1.1.-" evidence="6"/>
<feature type="non-terminal residue" evidence="8">
    <location>
        <position position="1"/>
    </location>
</feature>
<name>A0A0K0XRL4_CHISP</name>
<keyword evidence="4" id="KW-1015">Disulfide bond</keyword>
<evidence type="ECO:0000259" key="7">
    <source>
        <dbReference type="Pfam" id="PF00135"/>
    </source>
</evidence>
<dbReference type="Gene3D" id="3.40.50.1820">
    <property type="entry name" value="alpha/beta hydrolase"/>
    <property type="match status" value="1"/>
</dbReference>
<protein>
    <recommendedName>
        <fullName evidence="6">Carboxylic ester hydrolase</fullName>
        <ecNumber evidence="6">3.1.1.-</ecNumber>
    </recommendedName>
</protein>
<dbReference type="OrthoDB" id="19653at2759"/>
<dbReference type="SUPFAM" id="SSF53474">
    <property type="entry name" value="alpha/beta-Hydrolases"/>
    <property type="match status" value="1"/>
</dbReference>
<evidence type="ECO:0000256" key="1">
    <source>
        <dbReference type="ARBA" id="ARBA00005964"/>
    </source>
</evidence>
<dbReference type="InterPro" id="IPR002018">
    <property type="entry name" value="CarbesteraseB"/>
</dbReference>
<evidence type="ECO:0000256" key="2">
    <source>
        <dbReference type="ARBA" id="ARBA00022487"/>
    </source>
</evidence>
<evidence type="ECO:0000256" key="4">
    <source>
        <dbReference type="ARBA" id="ARBA00023157"/>
    </source>
</evidence>
<organism evidence="8">
    <name type="scientific">Chilo suppressalis</name>
    <name type="common">Asiatic rice borer moth</name>
    <dbReference type="NCBI Taxonomy" id="168631"/>
    <lineage>
        <taxon>Eukaryota</taxon>
        <taxon>Metazoa</taxon>
        <taxon>Ecdysozoa</taxon>
        <taxon>Arthropoda</taxon>
        <taxon>Hexapoda</taxon>
        <taxon>Insecta</taxon>
        <taxon>Pterygota</taxon>
        <taxon>Neoptera</taxon>
        <taxon>Endopterygota</taxon>
        <taxon>Lepidoptera</taxon>
        <taxon>Glossata</taxon>
        <taxon>Ditrysia</taxon>
        <taxon>Pyraloidea</taxon>
        <taxon>Crambidae</taxon>
        <taxon>Crambinae</taxon>
        <taxon>Chilo</taxon>
    </lineage>
</organism>
<dbReference type="AlphaFoldDB" id="A0A0K0XRL4"/>
<accession>A0A0K0XRL4</accession>
<dbReference type="ESTHER" id="9neop-a3qr02">
    <property type="family name" value="Carb_B_Arthropoda"/>
</dbReference>
<reference evidence="8" key="1">
    <citation type="journal article" date="2015" name="J. Insect Sci.">
        <title>Identification of Putative Carboxylesterase and Glutathione S-transferase Genes from the Antennae of the Chilo suppressalis (Lepidoptera: Pyralidae).</title>
        <authorList>
            <person name="Liu S."/>
            <person name="Gong Z.J."/>
            <person name="Rao X.J."/>
            <person name="Li M.Y."/>
            <person name="Li S.G."/>
        </authorList>
    </citation>
    <scope>NUCLEOTIDE SEQUENCE</scope>
</reference>
<evidence type="ECO:0000256" key="5">
    <source>
        <dbReference type="ARBA" id="ARBA00023180"/>
    </source>
</evidence>
<dbReference type="PROSITE" id="PS00941">
    <property type="entry name" value="CARBOXYLESTERASE_B_2"/>
    <property type="match status" value="1"/>
</dbReference>
<evidence type="ECO:0000313" key="8">
    <source>
        <dbReference type="EMBL" id="AKS40354.1"/>
    </source>
</evidence>
<dbReference type="PROSITE" id="PS00122">
    <property type="entry name" value="CARBOXYLESTERASE_B_1"/>
    <property type="match status" value="1"/>
</dbReference>